<dbReference type="PANTHER" id="PTHR43619">
    <property type="entry name" value="S-ADENOSYL-L-METHIONINE-DEPENDENT METHYLTRANSFERASE YKTD-RELATED"/>
    <property type="match status" value="1"/>
</dbReference>
<evidence type="ECO:0000256" key="2">
    <source>
        <dbReference type="ARBA" id="ARBA00022679"/>
    </source>
</evidence>
<dbReference type="GO" id="GO:0032259">
    <property type="term" value="P:methylation"/>
    <property type="evidence" value="ECO:0007669"/>
    <property type="project" value="UniProtKB-KW"/>
</dbReference>
<evidence type="ECO:0000256" key="1">
    <source>
        <dbReference type="ARBA" id="ARBA00022603"/>
    </source>
</evidence>
<dbReference type="Gene3D" id="3.40.50.150">
    <property type="entry name" value="Vaccinia Virus protein VP39"/>
    <property type="match status" value="1"/>
</dbReference>
<comment type="caution">
    <text evidence="3">The sequence shown here is derived from an EMBL/GenBank/DDBJ whole genome shotgun (WGS) entry which is preliminary data.</text>
</comment>
<dbReference type="SUPFAM" id="SSF53335">
    <property type="entry name" value="S-adenosyl-L-methionine-dependent methyltransferases"/>
    <property type="match status" value="1"/>
</dbReference>
<dbReference type="AlphaFoldDB" id="A0A3R6DXU1"/>
<protein>
    <submittedName>
        <fullName evidence="3">Class I SAM-dependent methyltransferase</fullName>
    </submittedName>
</protein>
<evidence type="ECO:0000313" key="4">
    <source>
        <dbReference type="Proteomes" id="UP000286595"/>
    </source>
</evidence>
<organism evidence="3 4">
    <name type="scientific">Coprococcus comes</name>
    <dbReference type="NCBI Taxonomy" id="410072"/>
    <lineage>
        <taxon>Bacteria</taxon>
        <taxon>Bacillati</taxon>
        <taxon>Bacillota</taxon>
        <taxon>Clostridia</taxon>
        <taxon>Lachnospirales</taxon>
        <taxon>Lachnospiraceae</taxon>
        <taxon>Coprococcus</taxon>
    </lineage>
</organism>
<proteinExistence type="predicted"/>
<evidence type="ECO:0000313" key="3">
    <source>
        <dbReference type="EMBL" id="RHG58108.1"/>
    </source>
</evidence>
<keyword evidence="2 3" id="KW-0808">Transferase</keyword>
<gene>
    <name evidence="3" type="ORF">DW252_14030</name>
</gene>
<sequence>MSKLGVVEDTLFVPMLGRIYASEHYPQILYDKKALELKKKLPSNLIKQNMQSQYTLLASASRSANMDRIIRTFLERRPDGVIVQLGCGLETTYHRCDNGKTHWYAMDLPHVIEYRRGLLPEPERELYISGDAFAKDWIKKVRNDVLDAPILVTAGGLFHYFEEHKVSALLRMIGQFGNMEVVFDTVNKRGMTMMKKKYMKQVGHADAQMFFYVDSAEELAAKIGGNVKVIAEEPYYRYIPKNGLKLSTKVSMTVSDQFKMVKMIHLKL</sequence>
<name>A0A3R6DXU1_9FIRM</name>
<dbReference type="InterPro" id="IPR016874">
    <property type="entry name" value="TcmP-like"/>
</dbReference>
<accession>A0A3R6DXU1</accession>
<keyword evidence="1 3" id="KW-0489">Methyltransferase</keyword>
<dbReference type="Pfam" id="PF04072">
    <property type="entry name" value="LCM"/>
    <property type="match status" value="1"/>
</dbReference>
<dbReference type="Proteomes" id="UP000286595">
    <property type="component" value="Unassembled WGS sequence"/>
</dbReference>
<dbReference type="PANTHER" id="PTHR43619:SF2">
    <property type="entry name" value="S-ADENOSYL-L-METHIONINE-DEPENDENT METHYLTRANSFERASES SUPERFAMILY PROTEIN"/>
    <property type="match status" value="1"/>
</dbReference>
<dbReference type="InterPro" id="IPR029063">
    <property type="entry name" value="SAM-dependent_MTases_sf"/>
</dbReference>
<reference evidence="3 4" key="1">
    <citation type="submission" date="2018-08" db="EMBL/GenBank/DDBJ databases">
        <title>A genome reference for cultivated species of the human gut microbiota.</title>
        <authorList>
            <person name="Zou Y."/>
            <person name="Xue W."/>
            <person name="Luo G."/>
        </authorList>
    </citation>
    <scope>NUCLEOTIDE SEQUENCE [LARGE SCALE GENOMIC DNA]</scope>
    <source>
        <strain evidence="3 4">AM22-12LB</strain>
    </source>
</reference>
<dbReference type="GO" id="GO:0008168">
    <property type="term" value="F:methyltransferase activity"/>
    <property type="evidence" value="ECO:0007669"/>
    <property type="project" value="UniProtKB-KW"/>
</dbReference>
<dbReference type="PIRSF" id="PIRSF028177">
    <property type="entry name" value="Polyketide_synth_Omtfrase_TcmP"/>
    <property type="match status" value="1"/>
</dbReference>
<dbReference type="EMBL" id="QRIM01000019">
    <property type="protein sequence ID" value="RHG58108.1"/>
    <property type="molecule type" value="Genomic_DNA"/>
</dbReference>
<dbReference type="RefSeq" id="WP_118219149.1">
    <property type="nucleotide sequence ID" value="NZ_QRIM01000019.1"/>
</dbReference>
<dbReference type="InterPro" id="IPR007213">
    <property type="entry name" value="Ppm1/Ppm2/Tcmp"/>
</dbReference>